<dbReference type="SMART" id="SM01234">
    <property type="entry name" value="Haemolytic"/>
    <property type="match status" value="1"/>
</dbReference>
<name>A0A7K0K0T9_9ACTO</name>
<proteinExistence type="inferred from homology"/>
<keyword evidence="3" id="KW-1185">Reference proteome</keyword>
<reference evidence="2 3" key="1">
    <citation type="submission" date="2019-08" db="EMBL/GenBank/DDBJ databases">
        <title>In-depth cultivation of the pig gut microbiome towards novel bacterial diversity and tailored functional studies.</title>
        <authorList>
            <person name="Wylensek D."/>
            <person name="Hitch T.C.A."/>
            <person name="Clavel T."/>
        </authorList>
    </citation>
    <scope>NUCLEOTIDE SEQUENCE [LARGE SCALE GENOMIC DNA]</scope>
    <source>
        <strain evidence="2 3">RF-GAM-744-WT-7</strain>
    </source>
</reference>
<organism evidence="2 3">
    <name type="scientific">Mobiluncus porci</name>
    <dbReference type="NCBI Taxonomy" id="2652278"/>
    <lineage>
        <taxon>Bacteria</taxon>
        <taxon>Bacillati</taxon>
        <taxon>Actinomycetota</taxon>
        <taxon>Actinomycetes</taxon>
        <taxon>Actinomycetales</taxon>
        <taxon>Actinomycetaceae</taxon>
        <taxon>Mobiluncus</taxon>
    </lineage>
</organism>
<dbReference type="HAMAP" id="MF_00386">
    <property type="entry name" value="UPF0161_YidD"/>
    <property type="match status" value="1"/>
</dbReference>
<dbReference type="PANTHER" id="PTHR33383">
    <property type="entry name" value="MEMBRANE PROTEIN INSERTION EFFICIENCY FACTOR-RELATED"/>
    <property type="match status" value="1"/>
</dbReference>
<sequence>MSLAEMGKFLVRLPANFARLLIHFYQHTFSLALGPRCKYYPSCSHYADKAFEVHGFFKGLVLTGWRLLRCNPLSDGGVDYPPVKGSWKNPWTEPGSVTAETYREDSVNSLNCSTVNDTKGVYSCC</sequence>
<protein>
    <recommendedName>
        <fullName evidence="1">Putative membrane protein insertion efficiency factor</fullName>
    </recommendedName>
</protein>
<dbReference type="AlphaFoldDB" id="A0A7K0K0T9"/>
<dbReference type="InterPro" id="IPR002696">
    <property type="entry name" value="Membr_insert_effic_factor_YidD"/>
</dbReference>
<comment type="function">
    <text evidence="1">Could be involved in insertion of integral membrane proteins into the membrane.</text>
</comment>
<gene>
    <name evidence="2" type="primary">yidD</name>
    <name evidence="2" type="ORF">FYJ63_02365</name>
</gene>
<comment type="subcellular location">
    <subcellularLocation>
        <location evidence="1">Cell membrane</location>
        <topology evidence="1">Peripheral membrane protein</topology>
        <orientation evidence="1">Cytoplasmic side</orientation>
    </subcellularLocation>
</comment>
<comment type="similarity">
    <text evidence="1">Belongs to the UPF0161 family.</text>
</comment>
<evidence type="ECO:0000313" key="3">
    <source>
        <dbReference type="Proteomes" id="UP000442535"/>
    </source>
</evidence>
<keyword evidence="1" id="KW-0472">Membrane</keyword>
<dbReference type="EMBL" id="VUMY01000003">
    <property type="protein sequence ID" value="MST49101.1"/>
    <property type="molecule type" value="Genomic_DNA"/>
</dbReference>
<dbReference type="RefSeq" id="WP_154543437.1">
    <property type="nucleotide sequence ID" value="NZ_VUMY01000003.1"/>
</dbReference>
<dbReference type="Pfam" id="PF01809">
    <property type="entry name" value="YidD"/>
    <property type="match status" value="1"/>
</dbReference>
<dbReference type="Proteomes" id="UP000442535">
    <property type="component" value="Unassembled WGS sequence"/>
</dbReference>
<dbReference type="NCBIfam" id="TIGR00278">
    <property type="entry name" value="membrane protein insertion efficiency factor YidD"/>
    <property type="match status" value="1"/>
</dbReference>
<keyword evidence="1" id="KW-1003">Cell membrane</keyword>
<comment type="caution">
    <text evidence="2">The sequence shown here is derived from an EMBL/GenBank/DDBJ whole genome shotgun (WGS) entry which is preliminary data.</text>
</comment>
<dbReference type="GO" id="GO:0005886">
    <property type="term" value="C:plasma membrane"/>
    <property type="evidence" value="ECO:0007669"/>
    <property type="project" value="UniProtKB-SubCell"/>
</dbReference>
<evidence type="ECO:0000313" key="2">
    <source>
        <dbReference type="EMBL" id="MST49101.1"/>
    </source>
</evidence>
<dbReference type="PANTHER" id="PTHR33383:SF1">
    <property type="entry name" value="MEMBRANE PROTEIN INSERTION EFFICIENCY FACTOR-RELATED"/>
    <property type="match status" value="1"/>
</dbReference>
<evidence type="ECO:0000256" key="1">
    <source>
        <dbReference type="HAMAP-Rule" id="MF_00386"/>
    </source>
</evidence>
<accession>A0A7K0K0T9</accession>